<dbReference type="EMBL" id="CAKMRJ010001112">
    <property type="protein sequence ID" value="CAH1422235.1"/>
    <property type="molecule type" value="Genomic_DNA"/>
</dbReference>
<sequence length="159" mass="18311">MISLFFFLTVPLHSLFSSGHQRTHASIISPSTRRTSQRSTADHRIPSSSHAPPPSQASVARTVKHHHPFFSLPPSLRSTSLRWRRRHRKPDERRPPHPQSHRFSSSRRGRKKQKEVQVGWNAKRGAHSFGNTTYAQGLDSWWYIQVLHITRQSCGLLLV</sequence>
<dbReference type="AlphaFoldDB" id="A0AAU9MK03"/>
<name>A0AAU9MK03_9ASTR</name>
<comment type="caution">
    <text evidence="3">The sequence shown here is derived from an EMBL/GenBank/DDBJ whole genome shotgun (WGS) entry which is preliminary data.</text>
</comment>
<proteinExistence type="predicted"/>
<feature type="compositionally biased region" description="Low complexity" evidence="1">
    <location>
        <begin position="69"/>
        <end position="81"/>
    </location>
</feature>
<evidence type="ECO:0000313" key="4">
    <source>
        <dbReference type="Proteomes" id="UP001157418"/>
    </source>
</evidence>
<organism evidence="3 4">
    <name type="scientific">Lactuca virosa</name>
    <dbReference type="NCBI Taxonomy" id="75947"/>
    <lineage>
        <taxon>Eukaryota</taxon>
        <taxon>Viridiplantae</taxon>
        <taxon>Streptophyta</taxon>
        <taxon>Embryophyta</taxon>
        <taxon>Tracheophyta</taxon>
        <taxon>Spermatophyta</taxon>
        <taxon>Magnoliopsida</taxon>
        <taxon>eudicotyledons</taxon>
        <taxon>Gunneridae</taxon>
        <taxon>Pentapetalae</taxon>
        <taxon>asterids</taxon>
        <taxon>campanulids</taxon>
        <taxon>Asterales</taxon>
        <taxon>Asteraceae</taxon>
        <taxon>Cichorioideae</taxon>
        <taxon>Cichorieae</taxon>
        <taxon>Lactucinae</taxon>
        <taxon>Lactuca</taxon>
    </lineage>
</organism>
<feature type="compositionally biased region" description="Basic residues" evidence="1">
    <location>
        <begin position="104"/>
        <end position="113"/>
    </location>
</feature>
<feature type="signal peptide" evidence="2">
    <location>
        <begin position="1"/>
        <end position="25"/>
    </location>
</feature>
<feature type="compositionally biased region" description="Polar residues" evidence="1">
    <location>
        <begin position="19"/>
        <end position="30"/>
    </location>
</feature>
<protein>
    <submittedName>
        <fullName evidence="3">Uncharacterized protein</fullName>
    </submittedName>
</protein>
<feature type="compositionally biased region" description="Low complexity" evidence="1">
    <location>
        <begin position="46"/>
        <end position="60"/>
    </location>
</feature>
<evidence type="ECO:0000313" key="3">
    <source>
        <dbReference type="EMBL" id="CAH1422235.1"/>
    </source>
</evidence>
<feature type="chain" id="PRO_5043796010" evidence="2">
    <location>
        <begin position="26"/>
        <end position="159"/>
    </location>
</feature>
<evidence type="ECO:0000256" key="1">
    <source>
        <dbReference type="SAM" id="MobiDB-lite"/>
    </source>
</evidence>
<keyword evidence="2" id="KW-0732">Signal</keyword>
<feature type="region of interest" description="Disordered" evidence="1">
    <location>
        <begin position="19"/>
        <end position="117"/>
    </location>
</feature>
<accession>A0AAU9MK03</accession>
<gene>
    <name evidence="3" type="ORF">LVIROSA_LOCUS9581</name>
</gene>
<dbReference type="Proteomes" id="UP001157418">
    <property type="component" value="Unassembled WGS sequence"/>
</dbReference>
<keyword evidence="4" id="KW-1185">Reference proteome</keyword>
<evidence type="ECO:0000256" key="2">
    <source>
        <dbReference type="SAM" id="SignalP"/>
    </source>
</evidence>
<reference evidence="3 4" key="1">
    <citation type="submission" date="2022-01" db="EMBL/GenBank/DDBJ databases">
        <authorList>
            <person name="Xiong W."/>
            <person name="Schranz E."/>
        </authorList>
    </citation>
    <scope>NUCLEOTIDE SEQUENCE [LARGE SCALE GENOMIC DNA]</scope>
</reference>